<dbReference type="Proteomes" id="UP000254340">
    <property type="component" value="Unassembled WGS sequence"/>
</dbReference>
<accession>A0A377XRG6</accession>
<organism evidence="1 2">
    <name type="scientific">Klebsiella pneumoniae</name>
    <dbReference type="NCBI Taxonomy" id="573"/>
    <lineage>
        <taxon>Bacteria</taxon>
        <taxon>Pseudomonadati</taxon>
        <taxon>Pseudomonadota</taxon>
        <taxon>Gammaproteobacteria</taxon>
        <taxon>Enterobacterales</taxon>
        <taxon>Enterobacteriaceae</taxon>
        <taxon>Klebsiella/Raoultella group</taxon>
        <taxon>Klebsiella</taxon>
        <taxon>Klebsiella pneumoniae complex</taxon>
    </lineage>
</organism>
<dbReference type="AlphaFoldDB" id="A0A377XRG6"/>
<gene>
    <name evidence="1" type="ORF">NCTC5047_05536</name>
</gene>
<proteinExistence type="predicted"/>
<sequence>MEIKLIDNPVKLQAFLNDQANTGTSLTRVIATSSSPMLSISASSRG</sequence>
<reference evidence="1 2" key="1">
    <citation type="submission" date="2018-06" db="EMBL/GenBank/DDBJ databases">
        <authorList>
            <consortium name="Pathogen Informatics"/>
            <person name="Doyle S."/>
        </authorList>
    </citation>
    <scope>NUCLEOTIDE SEQUENCE [LARGE SCALE GENOMIC DNA]</scope>
    <source>
        <strain evidence="1 2">NCTC5047</strain>
    </source>
</reference>
<evidence type="ECO:0000313" key="2">
    <source>
        <dbReference type="Proteomes" id="UP000254340"/>
    </source>
</evidence>
<dbReference type="EMBL" id="UGLH01000006">
    <property type="protein sequence ID" value="STT84491.1"/>
    <property type="molecule type" value="Genomic_DNA"/>
</dbReference>
<protein>
    <submittedName>
        <fullName evidence="1">Uncharacterized protein</fullName>
    </submittedName>
</protein>
<name>A0A377XRG6_KLEPN</name>
<evidence type="ECO:0000313" key="1">
    <source>
        <dbReference type="EMBL" id="STT84491.1"/>
    </source>
</evidence>